<dbReference type="EMBL" id="GQ507022">
    <property type="protein sequence ID" value="ACY71587.1"/>
    <property type="molecule type" value="Genomic_RNA"/>
</dbReference>
<protein>
    <submittedName>
        <fullName evidence="1">Polyprotein</fullName>
    </submittedName>
</protein>
<feature type="non-terminal residue" evidence="1">
    <location>
        <position position="1"/>
    </location>
</feature>
<evidence type="ECO:0000313" key="1">
    <source>
        <dbReference type="EMBL" id="ACY71587.1"/>
    </source>
</evidence>
<reference evidence="1" key="1">
    <citation type="journal article" date="2009" name="J. Virol.">
        <title>A novel picornavirus associated with gastroenteritis.</title>
        <authorList>
            <person name="Li L."/>
            <person name="Victoria J."/>
            <person name="Kapoor A."/>
            <person name="Blinkova O."/>
            <person name="Wang C."/>
            <person name="Babrzadeh F."/>
            <person name="Mason C.J."/>
            <person name="Pandey P."/>
            <person name="Triki H."/>
            <person name="Bahri O."/>
            <person name="Oderinde B.S."/>
            <person name="Baba M.M."/>
            <person name="Bukbuk D.N."/>
            <person name="Besser J.M."/>
            <person name="Bartkus J.M."/>
            <person name="Delwart E.L."/>
        </authorList>
    </citation>
    <scope>NUCLEOTIDE SEQUENCE</scope>
    <source>
        <strain evidence="1">NG-F1</strain>
    </source>
</reference>
<proteinExistence type="predicted"/>
<feature type="non-terminal residue" evidence="1">
    <location>
        <position position="103"/>
    </location>
</feature>
<name>D1L750_9PICO</name>
<organism evidence="1">
    <name type="scientific">Salivirus NG-F1</name>
    <dbReference type="NCBI Taxonomy" id="688455"/>
    <lineage>
        <taxon>Viruses</taxon>
        <taxon>Riboviria</taxon>
        <taxon>Orthornavirae</taxon>
        <taxon>Pisuviricota</taxon>
        <taxon>Pisoniviricetes</taxon>
        <taxon>Picornavirales</taxon>
        <taxon>Picornaviridae</taxon>
        <taxon>Kodimesavirinae</taxon>
        <taxon>Salivirus</taxon>
        <taxon>Salivirus aklasse</taxon>
        <taxon>Salivirus A</taxon>
    </lineage>
</organism>
<sequence length="103" mass="11003">VGPVPTNTSIVRVAPTTPKPRMARRQGGTLADLILSPESRCFIVAHTTVPYYSILLVNPDEEYAISMSSHGDESILHYSSRAGTRLAPTAPAFFLCAAASVDT</sequence>
<accession>D1L750</accession>